<keyword evidence="3" id="KW-1185">Reference proteome</keyword>
<dbReference type="KEGG" id="slaa:EUU25_11955"/>
<dbReference type="InterPro" id="IPR009560">
    <property type="entry name" value="DUF1176"/>
</dbReference>
<accession>A0A6I6L5L1</accession>
<dbReference type="AlphaFoldDB" id="A0A6I6L5L1"/>
<protein>
    <submittedName>
        <fullName evidence="2">DUF1176 domain-containing protein</fullName>
    </submittedName>
</protein>
<organism evidence="2 3">
    <name type="scientific">Sphingorhabdus lacus</name>
    <dbReference type="NCBI Taxonomy" id="392610"/>
    <lineage>
        <taxon>Bacteria</taxon>
        <taxon>Pseudomonadati</taxon>
        <taxon>Pseudomonadota</taxon>
        <taxon>Alphaproteobacteria</taxon>
        <taxon>Sphingomonadales</taxon>
        <taxon>Sphingomonadaceae</taxon>
        <taxon>Sphingorhabdus</taxon>
    </lineage>
</organism>
<sequence>MHRAIFASALFVTGASIMASAPVPTPGKVMTYKDWTVGCDNGLSCQAVALKPDGPWDDGLSVVVTRKAGLQAQPIVEISGFPAKLGRFRLLVDGKVTETGSLQTGAESITLKDATAVKVARALAKGTSLQLVDASGAKYGAASLSGVAAALRYVDSVQGRAGSKGAVIALGARKAAAKKAMIPIFEVRKIAPSDVLPDASALVALSEGSPCAQERFGSTQDTAYSLGNGPGGAQSLVMLNCGAGAYNFSSGIYVGQRNAAGKWTFEPAKFDYGATGFSADSKIPLLVNADWDAATQTIGSYSKGRGLGDCGSSESWVWDGTMFRLTEATVMGECRGSVDWIPVWRAEVKLLPR</sequence>
<dbReference type="EMBL" id="CP035733">
    <property type="protein sequence ID" value="QGY81265.1"/>
    <property type="molecule type" value="Genomic_DNA"/>
</dbReference>
<dbReference type="Proteomes" id="UP000428803">
    <property type="component" value="Chromosome"/>
</dbReference>
<name>A0A6I6L5L1_9SPHN</name>
<dbReference type="Pfam" id="PF06674">
    <property type="entry name" value="DUF1176"/>
    <property type="match status" value="1"/>
</dbReference>
<feature type="signal peptide" evidence="1">
    <location>
        <begin position="1"/>
        <end position="21"/>
    </location>
</feature>
<evidence type="ECO:0000313" key="3">
    <source>
        <dbReference type="Proteomes" id="UP000428803"/>
    </source>
</evidence>
<evidence type="ECO:0000256" key="1">
    <source>
        <dbReference type="SAM" id="SignalP"/>
    </source>
</evidence>
<reference evidence="3" key="1">
    <citation type="submission" date="2019-01" db="EMBL/GenBank/DDBJ databases">
        <title>Sphingorhabdus lacus sp.nov., isolated from an oligotrophic freshwater lake.</title>
        <authorList>
            <person name="Park M."/>
        </authorList>
    </citation>
    <scope>NUCLEOTIDE SEQUENCE [LARGE SCALE GENOMIC DNA]</scope>
    <source>
        <strain evidence="3">IMCC1753</strain>
    </source>
</reference>
<gene>
    <name evidence="2" type="ORF">EUU25_11955</name>
</gene>
<feature type="chain" id="PRO_5026041062" evidence="1">
    <location>
        <begin position="22"/>
        <end position="353"/>
    </location>
</feature>
<proteinExistence type="predicted"/>
<evidence type="ECO:0000313" key="2">
    <source>
        <dbReference type="EMBL" id="QGY81265.1"/>
    </source>
</evidence>
<keyword evidence="1" id="KW-0732">Signal</keyword>